<dbReference type="RefSeq" id="WP_273678109.1">
    <property type="nucleotide sequence ID" value="NZ_JAQQXQ010000006.1"/>
</dbReference>
<feature type="transmembrane region" description="Helical" evidence="8">
    <location>
        <begin position="65"/>
        <end position="83"/>
    </location>
</feature>
<evidence type="ECO:0000256" key="3">
    <source>
        <dbReference type="ARBA" id="ARBA00022692"/>
    </source>
</evidence>
<comment type="caution">
    <text evidence="8">Lacks conserved residue(s) required for the propagation of feature annotation.</text>
</comment>
<keyword evidence="2 8" id="KW-1003">Cell membrane</keyword>
<evidence type="ECO:0000256" key="1">
    <source>
        <dbReference type="ARBA" id="ARBA00022448"/>
    </source>
</evidence>
<evidence type="ECO:0000313" key="10">
    <source>
        <dbReference type="Proteomes" id="UP001216558"/>
    </source>
</evidence>
<keyword evidence="10" id="KW-1185">Reference proteome</keyword>
<evidence type="ECO:0000256" key="6">
    <source>
        <dbReference type="ARBA" id="ARBA00023136"/>
    </source>
</evidence>
<keyword evidence="7 8" id="KW-0464">Manganese</keyword>
<comment type="caution">
    <text evidence="9">The sequence shown here is derived from an EMBL/GenBank/DDBJ whole genome shotgun (WGS) entry which is preliminary data.</text>
</comment>
<protein>
    <recommendedName>
        <fullName evidence="8">Putative manganese efflux pump MntP</fullName>
    </recommendedName>
</protein>
<comment type="function">
    <text evidence="8">Probably functions as a manganese efflux pump.</text>
</comment>
<keyword evidence="6 8" id="KW-0472">Membrane</keyword>
<dbReference type="InterPro" id="IPR022929">
    <property type="entry name" value="Put_MntP"/>
</dbReference>
<keyword evidence="1 8" id="KW-0813">Transport</keyword>
<evidence type="ECO:0000256" key="8">
    <source>
        <dbReference type="HAMAP-Rule" id="MF_01521"/>
    </source>
</evidence>
<dbReference type="PANTHER" id="PTHR35529:SF1">
    <property type="entry name" value="MANGANESE EFFLUX PUMP MNTP-RELATED"/>
    <property type="match status" value="1"/>
</dbReference>
<dbReference type="InterPro" id="IPR003810">
    <property type="entry name" value="Mntp/YtaF"/>
</dbReference>
<evidence type="ECO:0000256" key="5">
    <source>
        <dbReference type="ARBA" id="ARBA00023065"/>
    </source>
</evidence>
<keyword evidence="4 8" id="KW-1133">Transmembrane helix</keyword>
<keyword evidence="3 8" id="KW-0812">Transmembrane</keyword>
<gene>
    <name evidence="8" type="primary">mntP</name>
    <name evidence="9" type="ORF">OIK40_09630</name>
</gene>
<evidence type="ECO:0000256" key="4">
    <source>
        <dbReference type="ARBA" id="ARBA00022989"/>
    </source>
</evidence>
<name>A0ABT5JRU6_9SPHN</name>
<feature type="transmembrane region" description="Helical" evidence="8">
    <location>
        <begin position="128"/>
        <end position="150"/>
    </location>
</feature>
<evidence type="ECO:0000313" key="9">
    <source>
        <dbReference type="EMBL" id="MDC8754900.1"/>
    </source>
</evidence>
<evidence type="ECO:0000256" key="2">
    <source>
        <dbReference type="ARBA" id="ARBA00022475"/>
    </source>
</evidence>
<evidence type="ECO:0000256" key="7">
    <source>
        <dbReference type="ARBA" id="ARBA00023211"/>
    </source>
</evidence>
<accession>A0ABT5JRU6</accession>
<dbReference type="EMBL" id="JAQQXQ010000006">
    <property type="protein sequence ID" value="MDC8754900.1"/>
    <property type="molecule type" value="Genomic_DNA"/>
</dbReference>
<organism evidence="9 10">
    <name type="scientific">Erythrobacter fulvus</name>
    <dbReference type="NCBI Taxonomy" id="2987523"/>
    <lineage>
        <taxon>Bacteria</taxon>
        <taxon>Pseudomonadati</taxon>
        <taxon>Pseudomonadota</taxon>
        <taxon>Alphaproteobacteria</taxon>
        <taxon>Sphingomonadales</taxon>
        <taxon>Erythrobacteraceae</taxon>
        <taxon>Erythrobacter/Porphyrobacter group</taxon>
        <taxon>Erythrobacter</taxon>
    </lineage>
</organism>
<reference evidence="9 10" key="1">
    <citation type="submission" date="2022-10" db="EMBL/GenBank/DDBJ databases">
        <title>Erythrobacter sp. sf7 Genome sequencing.</title>
        <authorList>
            <person name="Park S."/>
        </authorList>
    </citation>
    <scope>NUCLEOTIDE SEQUENCE [LARGE SCALE GENOMIC DNA]</scope>
    <source>
        <strain evidence="10">sf7</strain>
    </source>
</reference>
<comment type="similarity">
    <text evidence="8">Belongs to the MntP (TC 9.B.29) family.</text>
</comment>
<proteinExistence type="inferred from homology"/>
<dbReference type="Proteomes" id="UP001216558">
    <property type="component" value="Unassembled WGS sequence"/>
</dbReference>
<dbReference type="PANTHER" id="PTHR35529">
    <property type="entry name" value="MANGANESE EFFLUX PUMP MNTP-RELATED"/>
    <property type="match status" value="1"/>
</dbReference>
<feature type="transmembrane region" description="Helical" evidence="8">
    <location>
        <begin position="95"/>
        <end position="116"/>
    </location>
</feature>
<feature type="transmembrane region" description="Helical" evidence="8">
    <location>
        <begin position="33"/>
        <end position="58"/>
    </location>
</feature>
<keyword evidence="5 8" id="KW-0406">Ion transport</keyword>
<comment type="subcellular location">
    <subcellularLocation>
        <location evidence="8">Cell membrane</location>
        <topology evidence="8">Multi-pass membrane protein</topology>
    </subcellularLocation>
</comment>
<dbReference type="HAMAP" id="MF_01521">
    <property type="entry name" value="MntP_pump"/>
    <property type="match status" value="1"/>
</dbReference>
<dbReference type="Pfam" id="PF02659">
    <property type="entry name" value="Mntp"/>
    <property type="match status" value="1"/>
</dbReference>
<sequence>MFEAVFLALALAMDAFAVAMTQGARFRPGWGGAIAIALTFGIFQAVMPLAGWGIGAVAFEYIETVDHWVAFGLLGFLGVRMLGGHVGEEEAARALTGTALLVAGVATSVDALAAGITLPTLDVAPFTAVALIGGVTAALSAAGVILGRIAGENWGEWAERAGGVILIGLGCKILAEHTGWLPG</sequence>